<dbReference type="AlphaFoldDB" id="A0A0B9A5H8"/>
<dbReference type="OrthoDB" id="8701707at2"/>
<proteinExistence type="predicted"/>
<feature type="domain" description="HTH tetR-type" evidence="3">
    <location>
        <begin position="6"/>
        <end position="65"/>
    </location>
</feature>
<dbReference type="SUPFAM" id="SSF46689">
    <property type="entry name" value="Homeodomain-like"/>
    <property type="match status" value="1"/>
</dbReference>
<evidence type="ECO:0000259" key="3">
    <source>
        <dbReference type="PROSITE" id="PS50977"/>
    </source>
</evidence>
<dbReference type="InterPro" id="IPR001647">
    <property type="entry name" value="HTH_TetR"/>
</dbReference>
<comment type="caution">
    <text evidence="4">The sequence shown here is derived from an EMBL/GenBank/DDBJ whole genome shotgun (WGS) entry which is preliminary data.</text>
</comment>
<keyword evidence="1 2" id="KW-0238">DNA-binding</keyword>
<dbReference type="Pfam" id="PF00440">
    <property type="entry name" value="TetR_N"/>
    <property type="match status" value="1"/>
</dbReference>
<reference evidence="4 5" key="1">
    <citation type="submission" date="2014-11" db="EMBL/GenBank/DDBJ databases">
        <title>Draft Genome Sequence of Brevibacterium linens AE038-8.</title>
        <authorList>
            <person name="Maizel D."/>
            <person name="Utturkar S.M."/>
            <person name="Brown S.D."/>
            <person name="Ferrero M."/>
            <person name="Rosen B.P."/>
        </authorList>
    </citation>
    <scope>NUCLEOTIDE SEQUENCE [LARGE SCALE GENOMIC DNA]</scope>
    <source>
        <strain evidence="4 5">AE038-8</strain>
    </source>
</reference>
<dbReference type="GO" id="GO:0003677">
    <property type="term" value="F:DNA binding"/>
    <property type="evidence" value="ECO:0007669"/>
    <property type="project" value="UniProtKB-UniRule"/>
</dbReference>
<dbReference type="InterPro" id="IPR009057">
    <property type="entry name" value="Homeodomain-like_sf"/>
</dbReference>
<keyword evidence="5" id="KW-1185">Reference proteome</keyword>
<accession>A0A0B9A5H8</accession>
<protein>
    <submittedName>
        <fullName evidence="4">Transcriptional regulator, TetR family</fullName>
    </submittedName>
</protein>
<dbReference type="RefSeq" id="WP_039206700.1">
    <property type="nucleotide sequence ID" value="NZ_JTJZ01000012.1"/>
</dbReference>
<evidence type="ECO:0000256" key="1">
    <source>
        <dbReference type="ARBA" id="ARBA00023125"/>
    </source>
</evidence>
<dbReference type="PROSITE" id="PS50977">
    <property type="entry name" value="HTH_TETR_2"/>
    <property type="match status" value="1"/>
</dbReference>
<evidence type="ECO:0000313" key="4">
    <source>
        <dbReference type="EMBL" id="KHS53986.1"/>
    </source>
</evidence>
<dbReference type="Proteomes" id="UP000031488">
    <property type="component" value="Unassembled WGS sequence"/>
</dbReference>
<name>A0A0B9A5H8_BRELN</name>
<dbReference type="Gene3D" id="1.10.357.10">
    <property type="entry name" value="Tetracycline Repressor, domain 2"/>
    <property type="match status" value="1"/>
</dbReference>
<dbReference type="EMBL" id="JTJZ01000012">
    <property type="protein sequence ID" value="KHS53986.1"/>
    <property type="molecule type" value="Genomic_DNA"/>
</dbReference>
<feature type="DNA-binding region" description="H-T-H motif" evidence="2">
    <location>
        <begin position="28"/>
        <end position="47"/>
    </location>
</feature>
<gene>
    <name evidence="4" type="ORF">AE0388_0447</name>
</gene>
<organism evidence="4 5">
    <name type="scientific">Brevibacterium linens</name>
    <dbReference type="NCBI Taxonomy" id="1703"/>
    <lineage>
        <taxon>Bacteria</taxon>
        <taxon>Bacillati</taxon>
        <taxon>Actinomycetota</taxon>
        <taxon>Actinomycetes</taxon>
        <taxon>Micrococcales</taxon>
        <taxon>Brevibacteriaceae</taxon>
        <taxon>Brevibacterium</taxon>
    </lineage>
</organism>
<evidence type="ECO:0000256" key="2">
    <source>
        <dbReference type="PROSITE-ProRule" id="PRU00335"/>
    </source>
</evidence>
<evidence type="ECO:0000313" key="5">
    <source>
        <dbReference type="Proteomes" id="UP000031488"/>
    </source>
</evidence>
<sequence>MARPSKFSVDEILDAAAAAVSAHGPKVTIAQVSEEIGVPVGSIYHRFPSRIHLMASLWLRSVQRFHVGLLETASITDPYQAMLAQAVHQPQFCREHPNDALAMTLYGQSQLLDVAPPELRPAVAEINDSIWSLGREQMSEYFGTVEDDVAAIVALAIRQTPYGMIRSYVRDQHTVPAWLDDAVRAAADAILQLAGKRAANWLRE</sequence>